<dbReference type="Gene3D" id="3.40.50.300">
    <property type="entry name" value="P-loop containing nucleotide triphosphate hydrolases"/>
    <property type="match status" value="1"/>
</dbReference>
<keyword evidence="2" id="KW-0677">Repeat</keyword>
<dbReference type="Pfam" id="PF24883">
    <property type="entry name" value="NPHP3_N"/>
    <property type="match status" value="1"/>
</dbReference>
<dbReference type="PANTHER" id="PTHR24161:SF85">
    <property type="entry name" value="PALMITOYLTRANSFERASE HIP14"/>
    <property type="match status" value="1"/>
</dbReference>
<dbReference type="PRINTS" id="PR01415">
    <property type="entry name" value="ANKYRIN"/>
</dbReference>
<feature type="repeat" description="ANK" evidence="4">
    <location>
        <begin position="1115"/>
        <end position="1147"/>
    </location>
</feature>
<feature type="compositionally biased region" description="Basic and acidic residues" evidence="5">
    <location>
        <begin position="100"/>
        <end position="110"/>
    </location>
</feature>
<evidence type="ECO:0000256" key="2">
    <source>
        <dbReference type="ARBA" id="ARBA00022737"/>
    </source>
</evidence>
<keyword evidence="8" id="KW-1185">Reference proteome</keyword>
<dbReference type="EC" id="2.3.1.225" evidence="1"/>
<dbReference type="InterPro" id="IPR036770">
    <property type="entry name" value="Ankyrin_rpt-contain_sf"/>
</dbReference>
<feature type="repeat" description="ANK" evidence="4">
    <location>
        <begin position="1148"/>
        <end position="1180"/>
    </location>
</feature>
<proteinExistence type="predicted"/>
<dbReference type="PROSITE" id="PS50297">
    <property type="entry name" value="ANK_REP_REGION"/>
    <property type="match status" value="6"/>
</dbReference>
<keyword evidence="3 4" id="KW-0040">ANK repeat</keyword>
<feature type="domain" description="Nephrocystin 3-like N-terminal" evidence="6">
    <location>
        <begin position="605"/>
        <end position="771"/>
    </location>
</feature>
<sequence>MDAIAMSHSPEPIYQASRRCLALFDEYMADSSLASDSSLLVEELRGQFKTWAGYIGAFAVPMASLDARLASSDDIKNMVLDLLTMLRQNLMWARENQLGDESKGSKAEQQREEEEEEASLGIPAVKANIERLFILAVMIRRTARQTHDIGQKINDKQDSNSSCLLLLQHRYSSMRKSLLSHLVQSVHTRGAYLQYLQSHNRKLAHERERSSQTSKNTIKEETPQFDNGQTLVKLVDTSPKTELDTIPSILSPSTVMRQHNLAMRNVKQSPSLISTGSTVKDADGYELPYPPIPQRDSTTGRPMCTICSEPLSVIGLTERKWKAHVDEDLQPYVCISEQCSDPSKFFKRKKEWSEHMQTRHTIDWVQTIHTEIWQCDIDHSKSETFDQKDDFISHLKANHKQLTSSQVQGRARRNRKTATRDPFVCPLCECVPDDIEPFIQEKPYSKLTSHIGQHLKYISLLSLSYLDIDFGGGDSVAGSSSKSHGRKSGGTWRSRTRLTDELFSDIPETEVLDDRSYKIRDQVFQVDYLELDEDEDWDFVFIKLKRPETDWNLLRKGFGISSSPSPEPSSPASEDAARARRELDSWLGYSPNDCYEVALSKRLPGTCDWILDTLTFQNWLAADLSSEKKGLWINGPVGFGKTVLCARIVQHLLSLPNTLVGYFFFTFEIHAHRDPYMALRSWISQILWLHEVAFKIVRDTRESDSNSVATGTTIIKLITNLLHAIPGCILIADGLDECVSLNSGSESVCDFLRDTMQMVTGTKTRVVYVSRNEPYITEVLDPVRKNLAEYVISPQDVISDINAVCETVIDGKLPKKANESRQALYDSLSRRCEGSFLWLKMLDANLKVGKSIEELDRDLMSTPSGLRDLYDEYWARIARLAEPQKGRAFALLLWTTFALRPLTISEITEAALIQQYGALPWDQFSHLHDDGYIRTEVLDLCGHFLEIRDHDTNISPGHGTVHLTHFSIWEYLLARIPIPDWIPKTYWMLGTREQMYHTVLARACLQYISITKVWNDSPALPHVVLFRKYASTAWYKHHNSGLRSNKEVARLTESFLNKSNPNCHSWRALIDPDNPKPSPKGAKTAGPLYYVIQLGLLDVAACLITNENVNRKGKGGRSPLGIASAIGAVELVGQLLKNGAEPRARSKDPYSPLHAASENGYLEIAQLLIGRGADLEFPDEYGYRPIHTASEKGHVELVRLLQKEGANIMAKDNDRYTPLHFAAEKGHFEVVQLLLNCGADHSVSGAYGYTPLHMASKNGHFEVVQLLIDRGADVKARDSEGGTPLHLASENYHTRVVQLLIECDADPRAPYVDSTLTLHGAGVPPLQAEPPKPTTFETESDDIALIKANIVGVCHRVIGLEKTPATLLIFEFRITNMQIAKRLIACNITITFGDPDGGVFFCSDIGQIAPDGIFSLHKTSSMRDFTLSETAGIKRVSSEASSTNAGISWETDEVNEPEHLTRLSGTIDDDGAVIWSIEENSSTKSGIPSFLRTAVLLLQENSPPFKIPIQIYTLAGFCTDSEMERTAHMDSVDNLKRITVSTADPTQVALENFDQVDIAEFAEVTFATLLS</sequence>
<dbReference type="InterPro" id="IPR002110">
    <property type="entry name" value="Ankyrin_rpt"/>
</dbReference>
<evidence type="ECO:0000256" key="4">
    <source>
        <dbReference type="PROSITE-ProRule" id="PRU00023"/>
    </source>
</evidence>
<comment type="caution">
    <text evidence="7">The sequence shown here is derived from an EMBL/GenBank/DDBJ whole genome shotgun (WGS) entry which is preliminary data.</text>
</comment>
<evidence type="ECO:0000313" key="7">
    <source>
        <dbReference type="EMBL" id="KAF4447059.1"/>
    </source>
</evidence>
<organism evidence="7 8">
    <name type="scientific">Fusarium austroafricanum</name>
    <dbReference type="NCBI Taxonomy" id="2364996"/>
    <lineage>
        <taxon>Eukaryota</taxon>
        <taxon>Fungi</taxon>
        <taxon>Dikarya</taxon>
        <taxon>Ascomycota</taxon>
        <taxon>Pezizomycotina</taxon>
        <taxon>Sordariomycetes</taxon>
        <taxon>Hypocreomycetidae</taxon>
        <taxon>Hypocreales</taxon>
        <taxon>Nectriaceae</taxon>
        <taxon>Fusarium</taxon>
        <taxon>Fusarium concolor species complex</taxon>
    </lineage>
</organism>
<dbReference type="InterPro" id="IPR056884">
    <property type="entry name" value="NPHP3-like_N"/>
</dbReference>
<feature type="region of interest" description="Disordered" evidence="5">
    <location>
        <begin position="97"/>
        <end position="119"/>
    </location>
</feature>
<dbReference type="Pfam" id="PF00023">
    <property type="entry name" value="Ank"/>
    <property type="match status" value="2"/>
</dbReference>
<feature type="repeat" description="ANK" evidence="4">
    <location>
        <begin position="1280"/>
        <end position="1306"/>
    </location>
</feature>
<dbReference type="PROSITE" id="PS50088">
    <property type="entry name" value="ANK_REPEAT"/>
    <property type="match status" value="6"/>
</dbReference>
<dbReference type="OrthoDB" id="163438at2759"/>
<evidence type="ECO:0000313" key="8">
    <source>
        <dbReference type="Proteomes" id="UP000605986"/>
    </source>
</evidence>
<evidence type="ECO:0000259" key="6">
    <source>
        <dbReference type="Pfam" id="PF24883"/>
    </source>
</evidence>
<feature type="repeat" description="ANK" evidence="4">
    <location>
        <begin position="1247"/>
        <end position="1279"/>
    </location>
</feature>
<feature type="repeat" description="ANK" evidence="4">
    <location>
        <begin position="1214"/>
        <end position="1246"/>
    </location>
</feature>
<dbReference type="PANTHER" id="PTHR24161">
    <property type="entry name" value="ANK_REP_REGION DOMAIN-CONTAINING PROTEIN-RELATED"/>
    <property type="match status" value="1"/>
</dbReference>
<dbReference type="SMART" id="SM00248">
    <property type="entry name" value="ANK"/>
    <property type="match status" value="7"/>
</dbReference>
<dbReference type="Gene3D" id="1.25.40.20">
    <property type="entry name" value="Ankyrin repeat-containing domain"/>
    <property type="match status" value="1"/>
</dbReference>
<dbReference type="SUPFAM" id="SSF52540">
    <property type="entry name" value="P-loop containing nucleoside triphosphate hydrolases"/>
    <property type="match status" value="1"/>
</dbReference>
<gene>
    <name evidence="7" type="ORF">F53441_9358</name>
</gene>
<dbReference type="InterPro" id="IPR027417">
    <property type="entry name" value="P-loop_NTPase"/>
</dbReference>
<evidence type="ECO:0000256" key="5">
    <source>
        <dbReference type="SAM" id="MobiDB-lite"/>
    </source>
</evidence>
<dbReference type="Proteomes" id="UP000605986">
    <property type="component" value="Unassembled WGS sequence"/>
</dbReference>
<protein>
    <recommendedName>
        <fullName evidence="1">protein S-acyltransferase</fullName>
        <ecNumber evidence="1">2.3.1.225</ecNumber>
    </recommendedName>
</protein>
<name>A0A8H4NQ92_9HYPO</name>
<accession>A0A8H4NQ92</accession>
<dbReference type="GO" id="GO:0019706">
    <property type="term" value="F:protein-cysteine S-palmitoyltransferase activity"/>
    <property type="evidence" value="ECO:0007669"/>
    <property type="project" value="UniProtKB-EC"/>
</dbReference>
<dbReference type="SUPFAM" id="SSF48403">
    <property type="entry name" value="Ankyrin repeat"/>
    <property type="match status" value="1"/>
</dbReference>
<reference evidence="7" key="1">
    <citation type="submission" date="2020-01" db="EMBL/GenBank/DDBJ databases">
        <title>Identification and distribution of gene clusters putatively required for synthesis of sphingolipid metabolism inhibitors in phylogenetically diverse species of the filamentous fungus Fusarium.</title>
        <authorList>
            <person name="Kim H.-S."/>
            <person name="Busman M."/>
            <person name="Brown D.W."/>
            <person name="Divon H."/>
            <person name="Uhlig S."/>
            <person name="Proctor R.H."/>
        </authorList>
    </citation>
    <scope>NUCLEOTIDE SEQUENCE</scope>
    <source>
        <strain evidence="7">NRRL 53441</strain>
    </source>
</reference>
<dbReference type="EMBL" id="JAADJG010000416">
    <property type="protein sequence ID" value="KAF4447059.1"/>
    <property type="molecule type" value="Genomic_DNA"/>
</dbReference>
<feature type="region of interest" description="Disordered" evidence="5">
    <location>
        <begin position="202"/>
        <end position="222"/>
    </location>
</feature>
<dbReference type="Pfam" id="PF12796">
    <property type="entry name" value="Ank_2"/>
    <property type="match status" value="1"/>
</dbReference>
<feature type="repeat" description="ANK" evidence="4">
    <location>
        <begin position="1181"/>
        <end position="1213"/>
    </location>
</feature>
<evidence type="ECO:0000256" key="3">
    <source>
        <dbReference type="ARBA" id="ARBA00023043"/>
    </source>
</evidence>
<evidence type="ECO:0000256" key="1">
    <source>
        <dbReference type="ARBA" id="ARBA00012210"/>
    </source>
</evidence>